<dbReference type="Proteomes" id="UP001157017">
    <property type="component" value="Unassembled WGS sequence"/>
</dbReference>
<reference evidence="3" key="1">
    <citation type="journal article" date="2019" name="Int. J. Syst. Evol. Microbiol.">
        <title>The Global Catalogue of Microorganisms (GCM) 10K type strain sequencing project: providing services to taxonomists for standard genome sequencing and annotation.</title>
        <authorList>
            <consortium name="The Broad Institute Genomics Platform"/>
            <consortium name="The Broad Institute Genome Sequencing Center for Infectious Disease"/>
            <person name="Wu L."/>
            <person name="Ma J."/>
        </authorList>
    </citation>
    <scope>NUCLEOTIDE SEQUENCE [LARGE SCALE GENOMIC DNA]</scope>
    <source>
        <strain evidence="3">NBRC 108730</strain>
    </source>
</reference>
<sequence>MVDRPRGGGRAAGRRYASDGSADDPGKMCMLQSQDDGRTLTFSVDTTTLVMTEPVGVVLDLAQPGLGAGTP</sequence>
<accession>A0ABQ6JFU9</accession>
<gene>
    <name evidence="2" type="ORF">GCM10025868_19190</name>
</gene>
<feature type="region of interest" description="Disordered" evidence="1">
    <location>
        <begin position="1"/>
        <end position="32"/>
    </location>
</feature>
<keyword evidence="3" id="KW-1185">Reference proteome</keyword>
<protein>
    <submittedName>
        <fullName evidence="2">Uncharacterized protein</fullName>
    </submittedName>
</protein>
<proteinExistence type="predicted"/>
<evidence type="ECO:0000256" key="1">
    <source>
        <dbReference type="SAM" id="MobiDB-lite"/>
    </source>
</evidence>
<name>A0ABQ6JFU9_9ACTN</name>
<dbReference type="EMBL" id="BSUZ01000001">
    <property type="protein sequence ID" value="GMA86669.1"/>
    <property type="molecule type" value="Genomic_DNA"/>
</dbReference>
<evidence type="ECO:0000313" key="2">
    <source>
        <dbReference type="EMBL" id="GMA86669.1"/>
    </source>
</evidence>
<comment type="caution">
    <text evidence="2">The sequence shown here is derived from an EMBL/GenBank/DDBJ whole genome shotgun (WGS) entry which is preliminary data.</text>
</comment>
<organism evidence="2 3">
    <name type="scientific">Angustibacter aerolatus</name>
    <dbReference type="NCBI Taxonomy" id="1162965"/>
    <lineage>
        <taxon>Bacteria</taxon>
        <taxon>Bacillati</taxon>
        <taxon>Actinomycetota</taxon>
        <taxon>Actinomycetes</taxon>
        <taxon>Kineosporiales</taxon>
        <taxon>Kineosporiaceae</taxon>
    </lineage>
</organism>
<evidence type="ECO:0000313" key="3">
    <source>
        <dbReference type="Proteomes" id="UP001157017"/>
    </source>
</evidence>